<dbReference type="InterPro" id="IPR050300">
    <property type="entry name" value="GDXG_lipolytic_enzyme"/>
</dbReference>
<dbReference type="EMBL" id="CP013023">
    <property type="protein sequence ID" value="ANF98825.1"/>
    <property type="molecule type" value="Genomic_DNA"/>
</dbReference>
<dbReference type="PANTHER" id="PTHR48081:SF8">
    <property type="entry name" value="ALPHA_BETA HYDROLASE FOLD-3 DOMAIN-CONTAINING PROTEIN-RELATED"/>
    <property type="match status" value="1"/>
</dbReference>
<dbReference type="SUPFAM" id="SSF53474">
    <property type="entry name" value="alpha/beta-Hydrolases"/>
    <property type="match status" value="1"/>
</dbReference>
<dbReference type="InterPro" id="IPR013094">
    <property type="entry name" value="AB_hydrolase_3"/>
</dbReference>
<dbReference type="GO" id="GO:0016787">
    <property type="term" value="F:hydrolase activity"/>
    <property type="evidence" value="ECO:0007669"/>
    <property type="project" value="UniProtKB-KW"/>
</dbReference>
<dbReference type="Pfam" id="PF07859">
    <property type="entry name" value="Abhydrolase_3"/>
    <property type="match status" value="1"/>
</dbReference>
<gene>
    <name evidence="3" type="ORF">AR543_14220</name>
</gene>
<proteinExistence type="predicted"/>
<reference evidence="4" key="1">
    <citation type="submission" date="2015-10" db="EMBL/GenBank/DDBJ databases">
        <title>Genome of Paenibacillus bovis sp. nov.</title>
        <authorList>
            <person name="Wu Z."/>
            <person name="Gao C."/>
            <person name="Liu Z."/>
            <person name="Zheng H."/>
        </authorList>
    </citation>
    <scope>NUCLEOTIDE SEQUENCE [LARGE SCALE GENOMIC DNA]</scope>
    <source>
        <strain evidence="4">BD3526</strain>
    </source>
</reference>
<keyword evidence="4" id="KW-1185">Reference proteome</keyword>
<name>A0A172ZME9_9BACL</name>
<dbReference type="Gene3D" id="3.40.50.1820">
    <property type="entry name" value="alpha/beta hydrolase"/>
    <property type="match status" value="1"/>
</dbReference>
<evidence type="ECO:0000313" key="4">
    <source>
        <dbReference type="Proteomes" id="UP000078148"/>
    </source>
</evidence>
<keyword evidence="1" id="KW-0378">Hydrolase</keyword>
<dbReference type="AlphaFoldDB" id="A0A172ZME9"/>
<dbReference type="STRING" id="1616788.AR543_14220"/>
<sequence>MGQHYQQLIETLRMSQHREQEGYLTKIIKSVPDSDTAGALDPRVRDTIEQHAQNLTLLLPEEGSEADKESGEFDKPEMSAEDIAAFPVEEIRTAMVRSSLDITRRDIRIIEDTIQGRNGDIGLRIYRPGTGTSLPAIVYLHSGAFIAGSLDESRHICKALAEMVHAVVIAVDYRLAPEHPFPAGLMDSLDAVQWAYSQADVLGIHPDQIAIVGSSAGGNLAIGCSVLDRQQGTSFIGFQALLYPPLNSAGVTAEDFQWKLNDHGTENKRQQDHRELTVGAIQGYAFLGGKVYDLYLQQKTKKTDPLVSPLLLEDVSQLPETMIVTAEFDYLNHEGEAMAARLARAGVQTTLLRYQGLDHAFVEKIGYYPQAEDCLAEIAHAIRQKWGIEGGESV</sequence>
<protein>
    <recommendedName>
        <fullName evidence="2">Alpha/beta hydrolase fold-3 domain-containing protein</fullName>
    </recommendedName>
</protein>
<dbReference type="KEGG" id="pbv:AR543_14220"/>
<dbReference type="Proteomes" id="UP000078148">
    <property type="component" value="Chromosome"/>
</dbReference>
<dbReference type="InterPro" id="IPR029058">
    <property type="entry name" value="AB_hydrolase_fold"/>
</dbReference>
<organism evidence="3 4">
    <name type="scientific">Paenibacillus bovis</name>
    <dbReference type="NCBI Taxonomy" id="1616788"/>
    <lineage>
        <taxon>Bacteria</taxon>
        <taxon>Bacillati</taxon>
        <taxon>Bacillota</taxon>
        <taxon>Bacilli</taxon>
        <taxon>Bacillales</taxon>
        <taxon>Paenibacillaceae</taxon>
        <taxon>Paenibacillus</taxon>
    </lineage>
</organism>
<accession>A0A172ZME9</accession>
<dbReference type="PANTHER" id="PTHR48081">
    <property type="entry name" value="AB HYDROLASE SUPERFAMILY PROTEIN C4A8.06C"/>
    <property type="match status" value="1"/>
</dbReference>
<feature type="domain" description="Alpha/beta hydrolase fold-3" evidence="2">
    <location>
        <begin position="137"/>
        <end position="362"/>
    </location>
</feature>
<evidence type="ECO:0000313" key="3">
    <source>
        <dbReference type="EMBL" id="ANF98825.1"/>
    </source>
</evidence>
<evidence type="ECO:0000256" key="1">
    <source>
        <dbReference type="ARBA" id="ARBA00022801"/>
    </source>
</evidence>
<evidence type="ECO:0000259" key="2">
    <source>
        <dbReference type="Pfam" id="PF07859"/>
    </source>
</evidence>
<reference evidence="3 4" key="2">
    <citation type="journal article" date="2016" name="Int. J. Syst. Evol. Microbiol.">
        <title>Paenibacillus bovis sp. nov., isolated from raw yak (Bos grunniens) milk.</title>
        <authorList>
            <person name="Gao C."/>
            <person name="Han J."/>
            <person name="Liu Z."/>
            <person name="Xu X."/>
            <person name="Hang F."/>
            <person name="Wu Z."/>
        </authorList>
    </citation>
    <scope>NUCLEOTIDE SEQUENCE [LARGE SCALE GENOMIC DNA]</scope>
    <source>
        <strain evidence="3 4">BD3526</strain>
    </source>
</reference>